<evidence type="ECO:0000313" key="2">
    <source>
        <dbReference type="Proteomes" id="UP000234585"/>
    </source>
</evidence>
<dbReference type="OrthoDB" id="3945550at2759"/>
<dbReference type="Proteomes" id="UP000234585">
    <property type="component" value="Unassembled WGS sequence"/>
</dbReference>
<name>A0A2I2FBP9_ASPCN</name>
<reference evidence="1 2" key="1">
    <citation type="submission" date="2017-12" db="EMBL/GenBank/DDBJ databases">
        <authorList>
            <consortium name="DOE Joint Genome Institute"/>
            <person name="Haridas S."/>
            <person name="Kjaerbolling I."/>
            <person name="Vesth T.C."/>
            <person name="Frisvad J.C."/>
            <person name="Nybo J.L."/>
            <person name="Theobald S."/>
            <person name="Kuo A."/>
            <person name="Bowyer P."/>
            <person name="Matsuda Y."/>
            <person name="Mondo S."/>
            <person name="Lyhne E.K."/>
            <person name="Kogle M.E."/>
            <person name="Clum A."/>
            <person name="Lipzen A."/>
            <person name="Salamov A."/>
            <person name="Ngan C.Y."/>
            <person name="Daum C."/>
            <person name="Chiniquy J."/>
            <person name="Barry K."/>
            <person name="LaButti K."/>
            <person name="Simmons B.A."/>
            <person name="Magnuson J.K."/>
            <person name="Mortensen U.H."/>
            <person name="Larsen T.O."/>
            <person name="Grigoriev I.V."/>
            <person name="Baker S.E."/>
            <person name="Andersen M.R."/>
            <person name="Nordberg H.P."/>
            <person name="Cantor M.N."/>
            <person name="Hua S.X."/>
        </authorList>
    </citation>
    <scope>NUCLEOTIDE SEQUENCE [LARGE SCALE GENOMIC DNA]</scope>
    <source>
        <strain evidence="1 2">CBS 102.13</strain>
    </source>
</reference>
<keyword evidence="2" id="KW-1185">Reference proteome</keyword>
<evidence type="ECO:0000313" key="1">
    <source>
        <dbReference type="EMBL" id="PLB38052.1"/>
    </source>
</evidence>
<dbReference type="RefSeq" id="XP_024672064.1">
    <property type="nucleotide sequence ID" value="XM_024812629.1"/>
</dbReference>
<dbReference type="SUPFAM" id="SSF81383">
    <property type="entry name" value="F-box domain"/>
    <property type="match status" value="1"/>
</dbReference>
<dbReference type="AlphaFoldDB" id="A0A2I2FBP9"/>
<gene>
    <name evidence="1" type="ORF">BDW47DRAFT_105743</name>
</gene>
<accession>A0A2I2FBP9</accession>
<organism evidence="1 2">
    <name type="scientific">Aspergillus candidus</name>
    <dbReference type="NCBI Taxonomy" id="41067"/>
    <lineage>
        <taxon>Eukaryota</taxon>
        <taxon>Fungi</taxon>
        <taxon>Dikarya</taxon>
        <taxon>Ascomycota</taxon>
        <taxon>Pezizomycotina</taxon>
        <taxon>Eurotiomycetes</taxon>
        <taxon>Eurotiomycetidae</taxon>
        <taxon>Eurotiales</taxon>
        <taxon>Aspergillaceae</taxon>
        <taxon>Aspergillus</taxon>
        <taxon>Aspergillus subgen. Circumdati</taxon>
    </lineage>
</organism>
<proteinExistence type="predicted"/>
<dbReference type="EMBL" id="KZ559138">
    <property type="protein sequence ID" value="PLB38052.1"/>
    <property type="molecule type" value="Genomic_DNA"/>
</dbReference>
<sequence>MPRGSLESLPREISLQILEVLNYEHPPSLLAVACTNKHCYSLATPLLFRTLKIIYGGPRKLSIDVQRYTEMLSRSASFRHVRRLLISSDHYDHDHDQDYDDEWERDYQWKRSKTSRVERGESEESIFEPHDRRVRWHRDDVQPIRDVHKMDDKWNPLEIFLKTLPGLTDLVFECRELLPPCVLETLHHYRPECRLHVDLSNLPCLYGHPVHIHELALLRSECLYAIMINCEEDDRHDSDGATSHHADAVQQLVAGVAPNLREAYMLFDYTSSHDGTRDGLNSRKGLDLKHKGQMLSQRRLACLQLEDDYTQLSKGWMEYWAVSTDFSSLNILKLWSDAEEDMLRYLIANHNFGSLHTLLLTLPSAFSPRISGSYHDTVADFLLSLPPLSNLTLREWRRGLLLDAAISYHGPKLRKLCVSPFDDDVFKLENVKQLSVSCPLLEELELPLHRSKGDSTEVLTYQALGSLPSLRCLNLTLDASNRSVLDSGVNSDGEPIIPDDPAFDEFDRAFFTGDRFSHPGMQYHGIQRFPRNGHIRDSLINSALDQTLARDIFRAVSSGKKPSSIPFETLSLTMKGGSDLGGDPQLLAGLTRLVHRLNRPFTVKRNLRDDRCDDLIIRRHKHTDYSDIYSANAQITPYEDIFCRVWPVSQRHRKKWWKRWHGLPLAELPASGLDS</sequence>
<dbReference type="InterPro" id="IPR036047">
    <property type="entry name" value="F-box-like_dom_sf"/>
</dbReference>
<dbReference type="GeneID" id="36519789"/>
<protein>
    <recommendedName>
        <fullName evidence="3">F-box domain-containing protein</fullName>
    </recommendedName>
</protein>
<evidence type="ECO:0008006" key="3">
    <source>
        <dbReference type="Google" id="ProtNLM"/>
    </source>
</evidence>
<dbReference type="STRING" id="41067.A0A2I2FBP9"/>